<evidence type="ECO:0000313" key="3">
    <source>
        <dbReference type="Proteomes" id="UP000243217"/>
    </source>
</evidence>
<dbReference type="Proteomes" id="UP000243217">
    <property type="component" value="Unassembled WGS sequence"/>
</dbReference>
<organism evidence="2 3">
    <name type="scientific">Thraustotheca clavata</name>
    <dbReference type="NCBI Taxonomy" id="74557"/>
    <lineage>
        <taxon>Eukaryota</taxon>
        <taxon>Sar</taxon>
        <taxon>Stramenopiles</taxon>
        <taxon>Oomycota</taxon>
        <taxon>Saprolegniomycetes</taxon>
        <taxon>Saprolegniales</taxon>
        <taxon>Achlyaceae</taxon>
        <taxon>Thraustotheca</taxon>
    </lineage>
</organism>
<dbReference type="SUPFAM" id="SSF47923">
    <property type="entry name" value="Ypt/Rab-GAP domain of gyp1p"/>
    <property type="match status" value="1"/>
</dbReference>
<accession>A0A1W0A0Z1</accession>
<dbReference type="InterPro" id="IPR042507">
    <property type="entry name" value="TBC1D19"/>
</dbReference>
<protein>
    <recommendedName>
        <fullName evidence="1">Rab-GAP TBC domain-containing protein</fullName>
    </recommendedName>
</protein>
<keyword evidence="3" id="KW-1185">Reference proteome</keyword>
<dbReference type="Gene3D" id="1.10.472.80">
    <property type="entry name" value="Ypt/Rab-GAP domain of gyp1p, domain 3"/>
    <property type="match status" value="1"/>
</dbReference>
<dbReference type="STRING" id="74557.A0A1W0A0Z1"/>
<dbReference type="AlphaFoldDB" id="A0A1W0A0Z1"/>
<gene>
    <name evidence="2" type="ORF">THRCLA_03790</name>
</gene>
<name>A0A1W0A0Z1_9STRA</name>
<feature type="domain" description="Rab-GAP TBC" evidence="1">
    <location>
        <begin position="248"/>
        <end position="463"/>
    </location>
</feature>
<dbReference type="OrthoDB" id="10249775at2759"/>
<evidence type="ECO:0000259" key="1">
    <source>
        <dbReference type="PROSITE" id="PS50086"/>
    </source>
</evidence>
<dbReference type="EMBL" id="JNBS01000719">
    <property type="protein sequence ID" value="OQS03927.1"/>
    <property type="molecule type" value="Genomic_DNA"/>
</dbReference>
<dbReference type="PANTHER" id="PTHR16110">
    <property type="entry name" value="TBC1 DOMAIN FAMILY MEMBER 19"/>
    <property type="match status" value="1"/>
</dbReference>
<dbReference type="PROSITE" id="PS50086">
    <property type="entry name" value="TBC_RABGAP"/>
    <property type="match status" value="1"/>
</dbReference>
<proteinExistence type="predicted"/>
<sequence>MAGSGTENDYMERSIEEKVSYIYEALQNTPFLGDCRNRLKNELKKQLHAMENDDGMFEINLTFMMQRLGITQSIKNVVMDVHAKATSQRQDHRKRMLTTERKEPMDVIESARTQWNASTKLAFMKYCSEVNVTYAVEATSYVPCTGARFLYSSDDFLLALQQIKPTNRADHDMIDNWSTIKPLLYTKSTEEIQKRYVELGPTHAQFGLDEDIPNILGEYVYINNKNKIGDKVLNNGTVLNARQYAKTGCPINIRPHIWRQALNVVVNAEKLALFEQLQAMTQQIHMATDDIYLLDVQQTTDSSDYFPFEDHLRCVMLAFSRDATIPKQAVSTIDDPILATLKDGTQLNVPPSGVYPISGLVMFAAPLCYLYNDPAHVYFIFREMYCRYWCQLYSISSKPNSILGLCKSFETVIVRTIPNVVYHLVQHGIAPIAIAFPWIQSGFSGILEIDQVLLLWDRVIGYDSLEVLAIFAAALFTFRSQDLLLVLKAEDVKDLFSVALEIQVLPILQQFLFPFYD</sequence>
<dbReference type="SMART" id="SM00164">
    <property type="entry name" value="TBC"/>
    <property type="match status" value="1"/>
</dbReference>
<dbReference type="InterPro" id="IPR000195">
    <property type="entry name" value="Rab-GAP-TBC_dom"/>
</dbReference>
<comment type="caution">
    <text evidence="2">The sequence shown here is derived from an EMBL/GenBank/DDBJ whole genome shotgun (WGS) entry which is preliminary data.</text>
</comment>
<reference evidence="2 3" key="1">
    <citation type="journal article" date="2014" name="Genome Biol. Evol.">
        <title>The secreted proteins of Achlya hypogyna and Thraustotheca clavata identify the ancestral oomycete secretome and reveal gene acquisitions by horizontal gene transfer.</title>
        <authorList>
            <person name="Misner I."/>
            <person name="Blouin N."/>
            <person name="Leonard G."/>
            <person name="Richards T.A."/>
            <person name="Lane C.E."/>
        </authorList>
    </citation>
    <scope>NUCLEOTIDE SEQUENCE [LARGE SCALE GENOMIC DNA]</scope>
    <source>
        <strain evidence="2 3">ATCC 34112</strain>
    </source>
</reference>
<dbReference type="Pfam" id="PF00566">
    <property type="entry name" value="RabGAP-TBC"/>
    <property type="match status" value="1"/>
</dbReference>
<evidence type="ECO:0000313" key="2">
    <source>
        <dbReference type="EMBL" id="OQS03927.1"/>
    </source>
</evidence>
<dbReference type="InterPro" id="IPR035969">
    <property type="entry name" value="Rab-GAP_TBC_sf"/>
</dbReference>
<dbReference type="PANTHER" id="PTHR16110:SF1">
    <property type="entry name" value="TBC1 DOMAIN FAMILY MEMBER 19"/>
    <property type="match status" value="1"/>
</dbReference>